<gene>
    <name evidence="8" type="ORF">BXYJ_LOCUS8746</name>
</gene>
<keyword evidence="4" id="KW-0498">Mitosis</keyword>
<organism evidence="9 11">
    <name type="scientific">Bursaphelenchus xylophilus</name>
    <name type="common">Pinewood nematode worm</name>
    <name type="synonym">Aphelenchoides xylophilus</name>
    <dbReference type="NCBI Taxonomy" id="6326"/>
    <lineage>
        <taxon>Eukaryota</taxon>
        <taxon>Metazoa</taxon>
        <taxon>Ecdysozoa</taxon>
        <taxon>Nematoda</taxon>
        <taxon>Chromadorea</taxon>
        <taxon>Rhabditida</taxon>
        <taxon>Tylenchina</taxon>
        <taxon>Tylenchomorpha</taxon>
        <taxon>Aphelenchoidea</taxon>
        <taxon>Aphelenchoididae</taxon>
        <taxon>Bursaphelenchus</taxon>
    </lineage>
</organism>
<evidence type="ECO:0000256" key="6">
    <source>
        <dbReference type="ARBA" id="ARBA00023306"/>
    </source>
</evidence>
<comment type="similarity">
    <text evidence="2">Belongs to the MAD2 family.</text>
</comment>
<dbReference type="Gene3D" id="3.30.900.10">
    <property type="entry name" value="HORMA domain"/>
    <property type="match status" value="1"/>
</dbReference>
<dbReference type="SMR" id="A0A1I7RI65"/>
<reference evidence="11" key="1">
    <citation type="submission" date="2016-11" db="UniProtKB">
        <authorList>
            <consortium name="WormBaseParasite"/>
        </authorList>
    </citation>
    <scope>IDENTIFICATION</scope>
</reference>
<evidence type="ECO:0000256" key="4">
    <source>
        <dbReference type="ARBA" id="ARBA00022776"/>
    </source>
</evidence>
<evidence type="ECO:0000256" key="3">
    <source>
        <dbReference type="ARBA" id="ARBA00022618"/>
    </source>
</evidence>
<keyword evidence="6" id="KW-0131">Cell cycle</keyword>
<dbReference type="SUPFAM" id="SSF56019">
    <property type="entry name" value="The spindle assembly checkpoint protein mad2"/>
    <property type="match status" value="1"/>
</dbReference>
<accession>A0A1I7RI65</accession>
<dbReference type="EMBL" id="CAJFDI010000004">
    <property type="protein sequence ID" value="CAD5225840.1"/>
    <property type="molecule type" value="Genomic_DNA"/>
</dbReference>
<evidence type="ECO:0000256" key="1">
    <source>
        <dbReference type="ARBA" id="ARBA00004123"/>
    </source>
</evidence>
<dbReference type="InterPro" id="IPR036570">
    <property type="entry name" value="HORMA_dom_sf"/>
</dbReference>
<dbReference type="eggNOG" id="KOG3285">
    <property type="taxonomic scope" value="Eukaryota"/>
</dbReference>
<dbReference type="Proteomes" id="UP000582659">
    <property type="component" value="Unassembled WGS sequence"/>
</dbReference>
<dbReference type="EMBL" id="CAJFCV020000004">
    <property type="protein sequence ID" value="CAG9115125.1"/>
    <property type="molecule type" value="Genomic_DNA"/>
</dbReference>
<comment type="subcellular location">
    <subcellularLocation>
        <location evidence="1">Nucleus</location>
    </subcellularLocation>
</comment>
<dbReference type="GO" id="GO:0005737">
    <property type="term" value="C:cytoplasm"/>
    <property type="evidence" value="ECO:0007669"/>
    <property type="project" value="TreeGrafter"/>
</dbReference>
<evidence type="ECO:0000313" key="11">
    <source>
        <dbReference type="WBParaSite" id="BXY_0039400.1"/>
    </source>
</evidence>
<proteinExistence type="inferred from homology"/>
<sequence>MTDTATRSTITLKGSAQMVKEFFDYGINSILFQRGIYPPEMFVKEKKYNMALMVTKDEKLRNFLNPLLKQVEYWLALKRVKRLVLVIQDVKTKEVLERWEFNVETDESFGEGQAKEVCEKRIKQEISDVLKQIVSCVSFLPIIEVDCSFDVLIFGKHLENDENLPDDWADSTARNIVDAEEVDLRQFSTNLHKVSTKVQYKADC</sequence>
<name>A0A1I7RI65_BURXY</name>
<evidence type="ECO:0000256" key="2">
    <source>
        <dbReference type="ARBA" id="ARBA00010348"/>
    </source>
</evidence>
<dbReference type="InterPro" id="IPR003511">
    <property type="entry name" value="HORMA_dom"/>
</dbReference>
<dbReference type="GO" id="GO:0005654">
    <property type="term" value="C:nucleoplasm"/>
    <property type="evidence" value="ECO:0007669"/>
    <property type="project" value="TreeGrafter"/>
</dbReference>
<dbReference type="Proteomes" id="UP000659654">
    <property type="component" value="Unassembled WGS sequence"/>
</dbReference>
<dbReference type="Proteomes" id="UP000095284">
    <property type="component" value="Unplaced"/>
</dbReference>
<evidence type="ECO:0000313" key="10">
    <source>
        <dbReference type="Proteomes" id="UP000659654"/>
    </source>
</evidence>
<dbReference type="PROSITE" id="PS50815">
    <property type="entry name" value="HORMA"/>
    <property type="match status" value="1"/>
</dbReference>
<dbReference type="AlphaFoldDB" id="A0A1I7RI65"/>
<keyword evidence="5" id="KW-0539">Nucleus</keyword>
<dbReference type="InterPro" id="IPR045091">
    <property type="entry name" value="Mad2-like"/>
</dbReference>
<keyword evidence="3" id="KW-0132">Cell division</keyword>
<dbReference type="GO" id="GO:0000776">
    <property type="term" value="C:kinetochore"/>
    <property type="evidence" value="ECO:0007669"/>
    <property type="project" value="TreeGrafter"/>
</dbReference>
<dbReference type="GO" id="GO:0007094">
    <property type="term" value="P:mitotic spindle assembly checkpoint signaling"/>
    <property type="evidence" value="ECO:0007669"/>
    <property type="project" value="TreeGrafter"/>
</dbReference>
<dbReference type="PANTHER" id="PTHR11842">
    <property type="entry name" value="MITOTIC SPINDLE ASSEMBLY CHECKPOINT PROTEIN MAD2"/>
    <property type="match status" value="1"/>
</dbReference>
<keyword evidence="10" id="KW-1185">Reference proteome</keyword>
<evidence type="ECO:0000313" key="9">
    <source>
        <dbReference type="Proteomes" id="UP000095284"/>
    </source>
</evidence>
<dbReference type="OrthoDB" id="1806at2759"/>
<dbReference type="WBParaSite" id="BXY_0039400.1">
    <property type="protein sequence ID" value="BXY_0039400.1"/>
    <property type="gene ID" value="BXY_0039400"/>
</dbReference>
<protein>
    <submittedName>
        <fullName evidence="8">(pine wood nematode) hypothetical protein</fullName>
    </submittedName>
    <submittedName>
        <fullName evidence="11">HORMA domain-containing protein</fullName>
    </submittedName>
</protein>
<evidence type="ECO:0000259" key="7">
    <source>
        <dbReference type="PROSITE" id="PS50815"/>
    </source>
</evidence>
<dbReference type="PANTHER" id="PTHR11842:SF11">
    <property type="entry name" value="MITOTIC SPINDLE ASSEMBLY CHECKPOINT PROTEIN MAD2A"/>
    <property type="match status" value="1"/>
</dbReference>
<reference evidence="8" key="2">
    <citation type="submission" date="2020-09" db="EMBL/GenBank/DDBJ databases">
        <authorList>
            <person name="Kikuchi T."/>
        </authorList>
    </citation>
    <scope>NUCLEOTIDE SEQUENCE</scope>
    <source>
        <strain evidence="8">Ka4C1</strain>
    </source>
</reference>
<dbReference type="Pfam" id="PF02301">
    <property type="entry name" value="HORMA"/>
    <property type="match status" value="1"/>
</dbReference>
<dbReference type="GO" id="GO:0051301">
    <property type="term" value="P:cell division"/>
    <property type="evidence" value="ECO:0007669"/>
    <property type="project" value="UniProtKB-KW"/>
</dbReference>
<evidence type="ECO:0000256" key="5">
    <source>
        <dbReference type="ARBA" id="ARBA00023242"/>
    </source>
</evidence>
<evidence type="ECO:0000313" key="8">
    <source>
        <dbReference type="EMBL" id="CAD5225840.1"/>
    </source>
</evidence>
<feature type="domain" description="HORMA" evidence="7">
    <location>
        <begin position="13"/>
        <end position="198"/>
    </location>
</feature>